<sequence length="82" mass="9050">MNLISKLNYWRNWNYSCNTSPHNPATRNVFVFRNNQIVVLNTGIKSATIKGCMEMTPRNANQAASTPTTDATNSLGNFAAGQ</sequence>
<reference evidence="2 3" key="1">
    <citation type="submission" date="2019-07" db="EMBL/GenBank/DDBJ databases">
        <authorList>
            <person name="Jastrzebski P J."/>
            <person name="Paukszto L."/>
            <person name="Jastrzebski P J."/>
        </authorList>
    </citation>
    <scope>NUCLEOTIDE SEQUENCE [LARGE SCALE GENOMIC DNA]</scope>
    <source>
        <strain evidence="2 3">WMS-il1</strain>
    </source>
</reference>
<dbReference type="EMBL" id="CABIJS010000123">
    <property type="protein sequence ID" value="VUZ44264.1"/>
    <property type="molecule type" value="Genomic_DNA"/>
</dbReference>
<organism evidence="2 3">
    <name type="scientific">Hymenolepis diminuta</name>
    <name type="common">Rat tapeworm</name>
    <dbReference type="NCBI Taxonomy" id="6216"/>
    <lineage>
        <taxon>Eukaryota</taxon>
        <taxon>Metazoa</taxon>
        <taxon>Spiralia</taxon>
        <taxon>Lophotrochozoa</taxon>
        <taxon>Platyhelminthes</taxon>
        <taxon>Cestoda</taxon>
        <taxon>Eucestoda</taxon>
        <taxon>Cyclophyllidea</taxon>
        <taxon>Hymenolepididae</taxon>
        <taxon>Hymenolepis</taxon>
    </lineage>
</organism>
<evidence type="ECO:0000256" key="1">
    <source>
        <dbReference type="SAM" id="MobiDB-lite"/>
    </source>
</evidence>
<evidence type="ECO:0000313" key="3">
    <source>
        <dbReference type="Proteomes" id="UP000321570"/>
    </source>
</evidence>
<accession>A0A564YCK2</accession>
<feature type="region of interest" description="Disordered" evidence="1">
    <location>
        <begin position="59"/>
        <end position="82"/>
    </location>
</feature>
<evidence type="ECO:0000313" key="2">
    <source>
        <dbReference type="EMBL" id="VUZ44264.1"/>
    </source>
</evidence>
<protein>
    <submittedName>
        <fullName evidence="2">Uncharacterized protein</fullName>
    </submittedName>
</protein>
<name>A0A564YCK2_HYMDI</name>
<keyword evidence="3" id="KW-1185">Reference proteome</keyword>
<dbReference type="AlphaFoldDB" id="A0A564YCK2"/>
<feature type="compositionally biased region" description="Polar residues" evidence="1">
    <location>
        <begin position="59"/>
        <end position="76"/>
    </location>
</feature>
<dbReference type="Proteomes" id="UP000321570">
    <property type="component" value="Unassembled WGS sequence"/>
</dbReference>
<proteinExistence type="predicted"/>
<gene>
    <name evidence="2" type="ORF">WMSIL1_LOCUS4454</name>
</gene>